<dbReference type="AlphaFoldDB" id="A0A1I5Z5Q1"/>
<dbReference type="Proteomes" id="UP000243084">
    <property type="component" value="Unassembled WGS sequence"/>
</dbReference>
<sequence>MKTTTKACPLTLQKIYNPAFASAGECTITKKSSRHIGSTLRSLLITSCLQFPILCHALDVDPGDYTPMPAGTKLGLVYLQHAERDDFFLNGDRLSDKYKLDSDVAILRGVRYQDIAGHLTNIQLLLPFGHLSAGEDIDALGSESGMADPILANAIWINKEPSLSRALAITQYLFLPLGEYDKDNLMNLGENRWKYVFQGGYMHGLSNDIIIDLVADVTFFGDNDDYTPADLTLEQDPQYQVQGFIRHKVGEKAAIHVGYSRLWGGETEVDGVRLGDESNQEKMLAGGSYFVTPRTQLLATFGRDISVESGFKEESRLNLRLLHVF</sequence>
<organism evidence="1 2">
    <name type="scientific">Geopseudomonas sagittaria</name>
    <dbReference type="NCBI Taxonomy" id="1135990"/>
    <lineage>
        <taxon>Bacteria</taxon>
        <taxon>Pseudomonadati</taxon>
        <taxon>Pseudomonadota</taxon>
        <taxon>Gammaproteobacteria</taxon>
        <taxon>Pseudomonadales</taxon>
        <taxon>Pseudomonadaceae</taxon>
        <taxon>Geopseudomonas</taxon>
    </lineage>
</organism>
<evidence type="ECO:0000313" key="1">
    <source>
        <dbReference type="EMBL" id="SFQ51796.1"/>
    </source>
</evidence>
<keyword evidence="2" id="KW-1185">Reference proteome</keyword>
<dbReference type="OrthoDB" id="191143at2"/>
<dbReference type="InterPro" id="IPR025737">
    <property type="entry name" value="FApF"/>
</dbReference>
<dbReference type="RefSeq" id="WP_092435547.1">
    <property type="nucleotide sequence ID" value="NZ_FOXM01000029.1"/>
</dbReference>
<accession>A0A1I5Z5Q1</accession>
<dbReference type="Pfam" id="PF13557">
    <property type="entry name" value="Phenol_MetA_deg"/>
    <property type="match status" value="1"/>
</dbReference>
<name>A0A1I5Z5Q1_9GAMM</name>
<proteinExistence type="predicted"/>
<evidence type="ECO:0000313" key="2">
    <source>
        <dbReference type="Proteomes" id="UP000243084"/>
    </source>
</evidence>
<dbReference type="EMBL" id="FOXM01000029">
    <property type="protein sequence ID" value="SFQ51796.1"/>
    <property type="molecule type" value="Genomic_DNA"/>
</dbReference>
<reference evidence="2" key="1">
    <citation type="submission" date="2016-10" db="EMBL/GenBank/DDBJ databases">
        <authorList>
            <person name="Varghese N."/>
            <person name="Submissions S."/>
        </authorList>
    </citation>
    <scope>NUCLEOTIDE SEQUENCE [LARGE SCALE GENOMIC DNA]</scope>
    <source>
        <strain evidence="2">JCM 18195</strain>
    </source>
</reference>
<gene>
    <name evidence="1" type="ORF">SAMN05216229_1292</name>
</gene>
<protein>
    <submittedName>
        <fullName evidence="1">MetA-pathway of phenol degradation</fullName>
    </submittedName>
</protein>